<dbReference type="Pfam" id="PF00052">
    <property type="entry name" value="Laminin_B"/>
    <property type="match status" value="1"/>
</dbReference>
<comment type="caution">
    <text evidence="6">The sequence shown here is derived from an EMBL/GenBank/DDBJ whole genome shotgun (WGS) entry which is preliminary data.</text>
</comment>
<proteinExistence type="predicted"/>
<dbReference type="Proteomes" id="UP000314294">
    <property type="component" value="Unassembled WGS sequence"/>
</dbReference>
<dbReference type="EMBL" id="SRLO01002045">
    <property type="protein sequence ID" value="TNN34084.1"/>
    <property type="molecule type" value="Genomic_DNA"/>
</dbReference>
<dbReference type="OrthoDB" id="18487at2759"/>
<keyword evidence="1" id="KW-0732">Signal</keyword>
<keyword evidence="7" id="KW-1185">Reference proteome</keyword>
<sequence length="126" mass="13756">MINFGTVLRRHFSGEGSFCRLTAYGGSLVSSVSYTTDQQEQAAIRVTSQPDLVIEGGGIKIMDRRFGQPVYPSSPSTNRIALLPENFVVSESAQAISRRDFLSVLANVTSVMVRASYSTEPSAVYR</sequence>
<dbReference type="PROSITE" id="PS51115">
    <property type="entry name" value="LAMININ_IVA"/>
    <property type="match status" value="1"/>
</dbReference>
<dbReference type="AlphaFoldDB" id="A0A4Z2F0A6"/>
<evidence type="ECO:0000259" key="5">
    <source>
        <dbReference type="PROSITE" id="PS51115"/>
    </source>
</evidence>
<reference evidence="6 7" key="1">
    <citation type="submission" date="2019-03" db="EMBL/GenBank/DDBJ databases">
        <title>First draft genome of Liparis tanakae, snailfish: a comprehensive survey of snailfish specific genes.</title>
        <authorList>
            <person name="Kim W."/>
            <person name="Song I."/>
            <person name="Jeong J.-H."/>
            <person name="Kim D."/>
            <person name="Kim S."/>
            <person name="Ryu S."/>
            <person name="Song J.Y."/>
            <person name="Lee S.K."/>
        </authorList>
    </citation>
    <scope>NUCLEOTIDE SEQUENCE [LARGE SCALE GENOMIC DNA]</scope>
    <source>
        <tissue evidence="6">Muscle</tissue>
    </source>
</reference>
<name>A0A4Z2F0A6_9TELE</name>
<evidence type="ECO:0000313" key="7">
    <source>
        <dbReference type="Proteomes" id="UP000314294"/>
    </source>
</evidence>
<evidence type="ECO:0000256" key="3">
    <source>
        <dbReference type="ARBA" id="ARBA00023157"/>
    </source>
</evidence>
<feature type="domain" description="Laminin IV type A" evidence="5">
    <location>
        <begin position="1"/>
        <end position="126"/>
    </location>
</feature>
<keyword evidence="2" id="KW-0677">Repeat</keyword>
<protein>
    <submittedName>
        <fullName evidence="6">Laminin subunit alpha-1</fullName>
    </submittedName>
</protein>
<keyword evidence="4" id="KW-0325">Glycoprotein</keyword>
<gene>
    <name evidence="6" type="primary">Lama1_3</name>
    <name evidence="6" type="ORF">EYF80_055756</name>
</gene>
<keyword evidence="3" id="KW-1015">Disulfide bond</keyword>
<accession>A0A4Z2F0A6</accession>
<evidence type="ECO:0000313" key="6">
    <source>
        <dbReference type="EMBL" id="TNN34084.1"/>
    </source>
</evidence>
<dbReference type="InterPro" id="IPR000034">
    <property type="entry name" value="Laminin_IV"/>
</dbReference>
<evidence type="ECO:0000256" key="1">
    <source>
        <dbReference type="ARBA" id="ARBA00022729"/>
    </source>
</evidence>
<organism evidence="6 7">
    <name type="scientific">Liparis tanakae</name>
    <name type="common">Tanaka's snailfish</name>
    <dbReference type="NCBI Taxonomy" id="230148"/>
    <lineage>
        <taxon>Eukaryota</taxon>
        <taxon>Metazoa</taxon>
        <taxon>Chordata</taxon>
        <taxon>Craniata</taxon>
        <taxon>Vertebrata</taxon>
        <taxon>Euteleostomi</taxon>
        <taxon>Actinopterygii</taxon>
        <taxon>Neopterygii</taxon>
        <taxon>Teleostei</taxon>
        <taxon>Neoteleostei</taxon>
        <taxon>Acanthomorphata</taxon>
        <taxon>Eupercaria</taxon>
        <taxon>Perciformes</taxon>
        <taxon>Cottioidei</taxon>
        <taxon>Cottales</taxon>
        <taxon>Liparidae</taxon>
        <taxon>Liparis</taxon>
    </lineage>
</organism>
<dbReference type="SMART" id="SM00281">
    <property type="entry name" value="LamB"/>
    <property type="match status" value="1"/>
</dbReference>
<evidence type="ECO:0000256" key="2">
    <source>
        <dbReference type="ARBA" id="ARBA00022737"/>
    </source>
</evidence>
<evidence type="ECO:0000256" key="4">
    <source>
        <dbReference type="ARBA" id="ARBA00023180"/>
    </source>
</evidence>